<proteinExistence type="predicted"/>
<evidence type="ECO:0000256" key="4">
    <source>
        <dbReference type="ARBA" id="ARBA00022989"/>
    </source>
</evidence>
<dbReference type="InterPro" id="IPR007060">
    <property type="entry name" value="FtsL/DivIC"/>
</dbReference>
<evidence type="ECO:0000256" key="2">
    <source>
        <dbReference type="ARBA" id="ARBA00022618"/>
    </source>
</evidence>
<dbReference type="Pfam" id="PF04977">
    <property type="entry name" value="DivIC"/>
    <property type="match status" value="1"/>
</dbReference>
<evidence type="ECO:0000256" key="1">
    <source>
        <dbReference type="ARBA" id="ARBA00022475"/>
    </source>
</evidence>
<reference evidence="9 10" key="1">
    <citation type="submission" date="2021-03" db="EMBL/GenBank/DDBJ databases">
        <title>Thiomicrorhabdus sp.nov.,novel sulfur-oxidizing bacteria isolated from coastal sediment.</title>
        <authorList>
            <person name="Liu X."/>
        </authorList>
    </citation>
    <scope>NUCLEOTIDE SEQUENCE [LARGE SCALE GENOMIC DNA]</scope>
    <source>
        <strain evidence="9 10">6S2-11</strain>
    </source>
</reference>
<evidence type="ECO:0000256" key="8">
    <source>
        <dbReference type="SAM" id="Phobius"/>
    </source>
</evidence>
<name>A0ABS3Q2R7_9GAMM</name>
<keyword evidence="6" id="KW-0131">Cell cycle</keyword>
<evidence type="ECO:0000256" key="3">
    <source>
        <dbReference type="ARBA" id="ARBA00022692"/>
    </source>
</evidence>
<keyword evidence="3 8" id="KW-0812">Transmembrane</keyword>
<feature type="coiled-coil region" evidence="7">
    <location>
        <begin position="38"/>
        <end position="65"/>
    </location>
</feature>
<keyword evidence="4 8" id="KW-1133">Transmembrane helix</keyword>
<protein>
    <submittedName>
        <fullName evidence="9">Septum formation initiator family protein</fullName>
    </submittedName>
</protein>
<keyword evidence="2" id="KW-0132">Cell division</keyword>
<comment type="caution">
    <text evidence="9">The sequence shown here is derived from an EMBL/GenBank/DDBJ whole genome shotgun (WGS) entry which is preliminary data.</text>
</comment>
<dbReference type="RefSeq" id="WP_208147987.1">
    <property type="nucleotide sequence ID" value="NZ_JAGETV010000004.1"/>
</dbReference>
<dbReference type="PANTHER" id="PTHR37485:SF1">
    <property type="entry name" value="CELL DIVISION PROTEIN FTSB"/>
    <property type="match status" value="1"/>
</dbReference>
<evidence type="ECO:0000313" key="9">
    <source>
        <dbReference type="EMBL" id="MBO1926614.1"/>
    </source>
</evidence>
<keyword evidence="5 8" id="KW-0472">Membrane</keyword>
<feature type="transmembrane region" description="Helical" evidence="8">
    <location>
        <begin position="6"/>
        <end position="23"/>
    </location>
</feature>
<keyword evidence="1" id="KW-1003">Cell membrane</keyword>
<keyword evidence="7" id="KW-0175">Coiled coil</keyword>
<evidence type="ECO:0000256" key="6">
    <source>
        <dbReference type="ARBA" id="ARBA00023306"/>
    </source>
</evidence>
<evidence type="ECO:0000256" key="7">
    <source>
        <dbReference type="SAM" id="Coils"/>
    </source>
</evidence>
<accession>A0ABS3Q2R7</accession>
<dbReference type="EMBL" id="JAGETV010000004">
    <property type="protein sequence ID" value="MBO1926614.1"/>
    <property type="molecule type" value="Genomic_DNA"/>
</dbReference>
<keyword evidence="10" id="KW-1185">Reference proteome</keyword>
<dbReference type="Proteomes" id="UP000664835">
    <property type="component" value="Unassembled WGS sequence"/>
</dbReference>
<evidence type="ECO:0000256" key="5">
    <source>
        <dbReference type="ARBA" id="ARBA00023136"/>
    </source>
</evidence>
<evidence type="ECO:0000313" key="10">
    <source>
        <dbReference type="Proteomes" id="UP000664835"/>
    </source>
</evidence>
<organism evidence="9 10">
    <name type="scientific">Thiomicrorhabdus marina</name>
    <dbReference type="NCBI Taxonomy" id="2818442"/>
    <lineage>
        <taxon>Bacteria</taxon>
        <taxon>Pseudomonadati</taxon>
        <taxon>Pseudomonadota</taxon>
        <taxon>Gammaproteobacteria</taxon>
        <taxon>Thiotrichales</taxon>
        <taxon>Piscirickettsiaceae</taxon>
        <taxon>Thiomicrorhabdus</taxon>
    </lineage>
</organism>
<dbReference type="InterPro" id="IPR023081">
    <property type="entry name" value="Cell_div_FtsB"/>
</dbReference>
<sequence length="130" mass="14448">MRLNLVIIGVSVLCVYFFIRLLMGDNGFSGLWNNQKDVIAIKAELEALQTENIELKQQINALRNSSEGIETLARENLGMIKKNEIFIEVISVTPMMPSAEKLPIDSEGNVIDSVIEEESSAPPEIISDKN</sequence>
<dbReference type="PANTHER" id="PTHR37485">
    <property type="entry name" value="CELL DIVISION PROTEIN FTSB"/>
    <property type="match status" value="1"/>
</dbReference>
<gene>
    <name evidence="9" type="ORF">J3998_03410</name>
</gene>